<keyword evidence="2" id="KW-1185">Reference proteome</keyword>
<dbReference type="AlphaFoldDB" id="A0A6N9PZA0"/>
<proteinExistence type="predicted"/>
<accession>A0A6N9PZA0</accession>
<comment type="caution">
    <text evidence="1">The sequence shown here is derived from an EMBL/GenBank/DDBJ whole genome shotgun (WGS) entry which is preliminary data.</text>
</comment>
<dbReference type="Pfam" id="PF05133">
    <property type="entry name" value="SPP1_portal"/>
    <property type="match status" value="1"/>
</dbReference>
<gene>
    <name evidence="1" type="ORF">ERL59_04450</name>
</gene>
<organism evidence="1 2">
    <name type="scientific">Chengkuizengella marina</name>
    <dbReference type="NCBI Taxonomy" id="2507566"/>
    <lineage>
        <taxon>Bacteria</taxon>
        <taxon>Bacillati</taxon>
        <taxon>Bacillota</taxon>
        <taxon>Bacilli</taxon>
        <taxon>Bacillales</taxon>
        <taxon>Paenibacillaceae</taxon>
        <taxon>Chengkuizengella</taxon>
    </lineage>
</organism>
<dbReference type="InterPro" id="IPR021145">
    <property type="entry name" value="Portal_protein_SPP1_Gp6-like"/>
</dbReference>
<protein>
    <submittedName>
        <fullName evidence="1">Phage portal protein</fullName>
    </submittedName>
</protein>
<evidence type="ECO:0000313" key="2">
    <source>
        <dbReference type="Proteomes" id="UP000448943"/>
    </source>
</evidence>
<dbReference type="Proteomes" id="UP000448943">
    <property type="component" value="Unassembled WGS sequence"/>
</dbReference>
<dbReference type="RefSeq" id="WP_160644960.1">
    <property type="nucleotide sequence ID" value="NZ_SIJB01000012.1"/>
</dbReference>
<name>A0A6N9PZA0_9BACL</name>
<dbReference type="OrthoDB" id="1697867at2"/>
<sequence length="152" mass="17496">METIKNILQDGAASAMTLEQIINQEIDEWFGSSERCLMLDGERYYNGESDVLDKERLVIGEDGEQVEAENVANNKLVHNFSRKLTDQKVGYLLSKPLSIQTDDGAYGEEWNNIFNKSIRRLIQNVGKECINKGRAWMHVYYNQNGEKGYRLK</sequence>
<reference evidence="1 2" key="1">
    <citation type="submission" date="2019-01" db="EMBL/GenBank/DDBJ databases">
        <title>Chengkuizengella sp. nov., isolated from deep-sea sediment of East Pacific Ocean.</title>
        <authorList>
            <person name="Yang J."/>
            <person name="Lai Q."/>
            <person name="Shao Z."/>
        </authorList>
    </citation>
    <scope>NUCLEOTIDE SEQUENCE [LARGE SCALE GENOMIC DNA]</scope>
    <source>
        <strain evidence="1 2">YPA3-1-1</strain>
    </source>
</reference>
<evidence type="ECO:0000313" key="1">
    <source>
        <dbReference type="EMBL" id="NBI28206.1"/>
    </source>
</evidence>
<dbReference type="EMBL" id="SIJB01000012">
    <property type="protein sequence ID" value="NBI28206.1"/>
    <property type="molecule type" value="Genomic_DNA"/>
</dbReference>